<feature type="compositionally biased region" description="Low complexity" evidence="1">
    <location>
        <begin position="129"/>
        <end position="142"/>
    </location>
</feature>
<keyword evidence="3" id="KW-1185">Reference proteome</keyword>
<proteinExistence type="predicted"/>
<dbReference type="EMBL" id="JBHSPW010000003">
    <property type="protein sequence ID" value="MFC5892838.1"/>
    <property type="molecule type" value="Genomic_DNA"/>
</dbReference>
<gene>
    <name evidence="2" type="ORF">ACFP3M_08425</name>
</gene>
<evidence type="ECO:0000256" key="1">
    <source>
        <dbReference type="SAM" id="MobiDB-lite"/>
    </source>
</evidence>
<accession>A0ABW1FJ10</accession>
<organism evidence="2 3">
    <name type="scientific">Streptomyces ramulosus</name>
    <dbReference type="NCBI Taxonomy" id="47762"/>
    <lineage>
        <taxon>Bacteria</taxon>
        <taxon>Bacillati</taxon>
        <taxon>Actinomycetota</taxon>
        <taxon>Actinomycetes</taxon>
        <taxon>Kitasatosporales</taxon>
        <taxon>Streptomycetaceae</taxon>
        <taxon>Streptomyces</taxon>
    </lineage>
</organism>
<feature type="compositionally biased region" description="Low complexity" evidence="1">
    <location>
        <begin position="39"/>
        <end position="54"/>
    </location>
</feature>
<feature type="compositionally biased region" description="Low complexity" evidence="1">
    <location>
        <begin position="150"/>
        <end position="170"/>
    </location>
</feature>
<evidence type="ECO:0008006" key="4">
    <source>
        <dbReference type="Google" id="ProtNLM"/>
    </source>
</evidence>
<reference evidence="3" key="1">
    <citation type="journal article" date="2019" name="Int. J. Syst. Evol. Microbiol.">
        <title>The Global Catalogue of Microorganisms (GCM) 10K type strain sequencing project: providing services to taxonomists for standard genome sequencing and annotation.</title>
        <authorList>
            <consortium name="The Broad Institute Genomics Platform"/>
            <consortium name="The Broad Institute Genome Sequencing Center for Infectious Disease"/>
            <person name="Wu L."/>
            <person name="Ma J."/>
        </authorList>
    </citation>
    <scope>NUCLEOTIDE SEQUENCE [LARGE SCALE GENOMIC DNA]</scope>
    <source>
        <strain evidence="3">CGMCC 1.15809</strain>
    </source>
</reference>
<dbReference type="RefSeq" id="WP_345086058.1">
    <property type="nucleotide sequence ID" value="NZ_BAAAWG010000010.1"/>
</dbReference>
<evidence type="ECO:0000313" key="3">
    <source>
        <dbReference type="Proteomes" id="UP001596241"/>
    </source>
</evidence>
<comment type="caution">
    <text evidence="2">The sequence shown here is derived from an EMBL/GenBank/DDBJ whole genome shotgun (WGS) entry which is preliminary data.</text>
</comment>
<protein>
    <recommendedName>
        <fullName evidence="4">Secreted protein</fullName>
    </recommendedName>
</protein>
<feature type="region of interest" description="Disordered" evidence="1">
    <location>
        <begin position="32"/>
        <end position="170"/>
    </location>
</feature>
<sequence>MTATRRPAAVIWLLLLAVTFGPLLCRTGGDQSWRAPQTAHAAGPRPAADAPAAPVLRDTADQADADTADPRTDPAPPVGARAGDGPDRTHRLTARTDLVDVPRRCSGRHAPGPDESAPLPAPHRGEPLAPSTAVPATTAAAPLGRPVPARPDTGPAGPADPATLLPVLRI</sequence>
<evidence type="ECO:0000313" key="2">
    <source>
        <dbReference type="EMBL" id="MFC5892838.1"/>
    </source>
</evidence>
<name>A0ABW1FJ10_9ACTN</name>
<dbReference type="Proteomes" id="UP001596241">
    <property type="component" value="Unassembled WGS sequence"/>
</dbReference>